<feature type="transmembrane region" description="Helical" evidence="8">
    <location>
        <begin position="1163"/>
        <end position="1183"/>
    </location>
</feature>
<evidence type="ECO:0000259" key="9">
    <source>
        <dbReference type="Pfam" id="PF02687"/>
    </source>
</evidence>
<accession>B5CPW9</accession>
<evidence type="ECO:0000256" key="6">
    <source>
        <dbReference type="SAM" id="Coils"/>
    </source>
</evidence>
<evidence type="ECO:0000256" key="8">
    <source>
        <dbReference type="SAM" id="Phobius"/>
    </source>
</evidence>
<dbReference type="EMBL" id="ABOU02000034">
    <property type="protein sequence ID" value="EDY32729.1"/>
    <property type="molecule type" value="Genomic_DNA"/>
</dbReference>
<keyword evidence="4 8" id="KW-1133">Transmembrane helix</keyword>
<dbReference type="Pfam" id="PF12704">
    <property type="entry name" value="MacB_PCD"/>
    <property type="match status" value="1"/>
</dbReference>
<dbReference type="AlphaFoldDB" id="B5CPW9"/>
<comment type="subcellular location">
    <subcellularLocation>
        <location evidence="1">Cell membrane</location>
        <topology evidence="1">Multi-pass membrane protein</topology>
    </subcellularLocation>
</comment>
<dbReference type="InterPro" id="IPR038766">
    <property type="entry name" value="Membrane_comp_ABC_pdt"/>
</dbReference>
<dbReference type="GO" id="GO:0005886">
    <property type="term" value="C:plasma membrane"/>
    <property type="evidence" value="ECO:0007669"/>
    <property type="project" value="UniProtKB-SubCell"/>
</dbReference>
<keyword evidence="2" id="KW-1003">Cell membrane</keyword>
<dbReference type="InterPro" id="IPR003838">
    <property type="entry name" value="ABC3_permease_C"/>
</dbReference>
<feature type="transmembrane region" description="Helical" evidence="8">
    <location>
        <begin position="669"/>
        <end position="686"/>
    </location>
</feature>
<organism evidence="11 12">
    <name type="scientific">[Ruminococcus] lactaris ATCC 29176</name>
    <dbReference type="NCBI Taxonomy" id="471875"/>
    <lineage>
        <taxon>Bacteria</taxon>
        <taxon>Bacillati</taxon>
        <taxon>Bacillota</taxon>
        <taxon>Clostridia</taxon>
        <taxon>Lachnospirales</taxon>
        <taxon>Lachnospiraceae</taxon>
        <taxon>Mediterraneibacter</taxon>
    </lineage>
</organism>
<dbReference type="PANTHER" id="PTHR30287:SF1">
    <property type="entry name" value="INNER MEMBRANE PROTEIN"/>
    <property type="match status" value="1"/>
</dbReference>
<reference evidence="11 12" key="2">
    <citation type="submission" date="2008-08" db="EMBL/GenBank/DDBJ databases">
        <authorList>
            <person name="Fulton L."/>
            <person name="Clifton S."/>
            <person name="Fulton B."/>
            <person name="Xu J."/>
            <person name="Minx P."/>
            <person name="Pepin K.H."/>
            <person name="Johnson M."/>
            <person name="Bhonagiri V."/>
            <person name="Nash W.E."/>
            <person name="Mardis E.R."/>
            <person name="Wilson R.K."/>
        </authorList>
    </citation>
    <scope>NUCLEOTIDE SEQUENCE [LARGE SCALE GENOMIC DNA]</scope>
    <source>
        <strain evidence="11 12">ATCC 29176</strain>
    </source>
</reference>
<evidence type="ECO:0000313" key="12">
    <source>
        <dbReference type="Proteomes" id="UP000003254"/>
    </source>
</evidence>
<feature type="domain" description="ABC3 transporter permease C-terminal" evidence="9">
    <location>
        <begin position="1072"/>
        <end position="1189"/>
    </location>
</feature>
<evidence type="ECO:0000256" key="2">
    <source>
        <dbReference type="ARBA" id="ARBA00022475"/>
    </source>
</evidence>
<dbReference type="eggNOG" id="COG1511">
    <property type="taxonomic scope" value="Bacteria"/>
</dbReference>
<feature type="domain" description="ABC3 transporter permease C-terminal" evidence="9">
    <location>
        <begin position="669"/>
        <end position="782"/>
    </location>
</feature>
<dbReference type="Pfam" id="PF02687">
    <property type="entry name" value="FtsX"/>
    <property type="match status" value="2"/>
</dbReference>
<dbReference type="InterPro" id="IPR025857">
    <property type="entry name" value="MacB_PCD"/>
</dbReference>
<dbReference type="eggNOG" id="COG0577">
    <property type="taxonomic scope" value="Bacteria"/>
</dbReference>
<feature type="domain" description="MacB-like periplasmic core" evidence="10">
    <location>
        <begin position="840"/>
        <end position="1027"/>
    </location>
</feature>
<feature type="coiled-coil region" evidence="6">
    <location>
        <begin position="560"/>
        <end position="640"/>
    </location>
</feature>
<evidence type="ECO:0000256" key="7">
    <source>
        <dbReference type="SAM" id="MobiDB-lite"/>
    </source>
</evidence>
<dbReference type="HOGENOM" id="CLU_005531_0_0_9"/>
<protein>
    <submittedName>
        <fullName evidence="11">Efflux ABC transporter, permease protein</fullName>
    </submittedName>
</protein>
<comment type="caution">
    <text evidence="11">The sequence shown here is derived from an EMBL/GenBank/DDBJ whole genome shotgun (WGS) entry which is preliminary data.</text>
</comment>
<keyword evidence="3 8" id="KW-0812">Transmembrane</keyword>
<keyword evidence="12" id="KW-1185">Reference proteome</keyword>
<gene>
    <name evidence="11" type="ORF">RUMLAC_01514</name>
</gene>
<keyword evidence="5 8" id="KW-0472">Membrane</keyword>
<proteinExistence type="predicted"/>
<feature type="transmembrane region" description="Helical" evidence="8">
    <location>
        <begin position="1068"/>
        <end position="1088"/>
    </location>
</feature>
<evidence type="ECO:0000256" key="4">
    <source>
        <dbReference type="ARBA" id="ARBA00022989"/>
    </source>
</evidence>
<keyword evidence="6" id="KW-0175">Coiled coil</keyword>
<feature type="transmembrane region" description="Helical" evidence="8">
    <location>
        <begin position="1122"/>
        <end position="1143"/>
    </location>
</feature>
<feature type="transmembrane region" description="Helical" evidence="8">
    <location>
        <begin position="836"/>
        <end position="856"/>
    </location>
</feature>
<evidence type="ECO:0000256" key="3">
    <source>
        <dbReference type="ARBA" id="ARBA00022692"/>
    </source>
</evidence>
<reference evidence="11 12" key="1">
    <citation type="submission" date="2008-08" db="EMBL/GenBank/DDBJ databases">
        <title>Draft genome sequence of Ruminococcus lactaris ATCC 29176.</title>
        <authorList>
            <person name="Sudarsanam P."/>
            <person name="Ley R."/>
            <person name="Guruge J."/>
            <person name="Turnbaugh P.J."/>
            <person name="Mahowald M."/>
            <person name="Liep D."/>
            <person name="Gordon J."/>
        </authorList>
    </citation>
    <scope>NUCLEOTIDE SEQUENCE [LARGE SCALE GENOMIC DNA]</scope>
    <source>
        <strain evidence="11 12">ATCC 29176</strain>
    </source>
</reference>
<evidence type="ECO:0000256" key="1">
    <source>
        <dbReference type="ARBA" id="ARBA00004651"/>
    </source>
</evidence>
<evidence type="ECO:0000256" key="5">
    <source>
        <dbReference type="ARBA" id="ARBA00023136"/>
    </source>
</evidence>
<name>B5CPW9_9FIRM</name>
<dbReference type="Gene3D" id="1.10.287.1490">
    <property type="match status" value="1"/>
</dbReference>
<dbReference type="PANTHER" id="PTHR30287">
    <property type="entry name" value="MEMBRANE COMPONENT OF PREDICTED ABC SUPERFAMILY METABOLITE UPTAKE TRANSPORTER"/>
    <property type="match status" value="1"/>
</dbReference>
<feature type="transmembrane region" description="Helical" evidence="8">
    <location>
        <begin position="21"/>
        <end position="38"/>
    </location>
</feature>
<evidence type="ECO:0000313" key="11">
    <source>
        <dbReference type="EMBL" id="EDY32729.1"/>
    </source>
</evidence>
<feature type="region of interest" description="Disordered" evidence="7">
    <location>
        <begin position="317"/>
        <end position="340"/>
    </location>
</feature>
<feature type="transmembrane region" description="Helical" evidence="8">
    <location>
        <begin position="714"/>
        <end position="741"/>
    </location>
</feature>
<dbReference type="Proteomes" id="UP000003254">
    <property type="component" value="Unassembled WGS sequence"/>
</dbReference>
<dbReference type="RefSeq" id="WP_005611250.1">
    <property type="nucleotide sequence ID" value="NZ_CP102292.1"/>
</dbReference>
<evidence type="ECO:0000259" key="10">
    <source>
        <dbReference type="Pfam" id="PF12704"/>
    </source>
</evidence>
<sequence>MKKKALRKDFYMEIRKSMGRFLSIFFIVAIGCAFFAGIRSSEPDMRYSGDAYFDRKNLMDLQVISTMGLTDEDVEAIEKLDGIEKAEAGYSVDALCTEGDNQIVMHVMSLLPSMNQVQVENGRLPEKSDECVVDADFLSKSTLKIGDRVTLSSGTDKPVTDSLKEDTFTIVGSVSSPCYIGFQRGSTTIGSGNISAFLCVPEESFCMEVYTEIYAQVKGAEKLTAFTDQYDQRIDSVMKEVEAIKEEREKARYDEIVTEASEKLADAEKEITDAEAELEQGKAEAQEKLTAAREKLENAQKELEQAKKELASSQAKIASSKEELEQAQKELNESSGKIAAGEKELNEKSIALATLKEQKDTLQGQLAALEQQKEELSGQKTTLEAQKRTLQEGQKNLLDTQAVLQQQISRLKAEKEDLNAEGIRLSEEKETLQKEYEELKSQYEASGDTKILKQVEAKKAQLDEVNAKIAENSAKIEQNKTLLETVESQMDPLEEKLVQMKNGLEQTETALEKISAGLSEIEAGQEQMQTGLTQMESYISSGEFRLQAAREQLESGKNQILSGQRQIEDAKKRIADGEEQIQAGIKQIQDGETGLADGWIEYQDGERQANAEIADGEAQIADAKVQLADAKKEIEQIEKPTWYIYDRSHLPEYSGYGDNADRMKAIGEVFPLIFFLVAALISLTTMTRMVEEERTLIGTLKALGYSKKSIAAKYLGYAVLATLTGGIFGVMIGEKILPYIIITAYKIMYRHLPDVEIPYNLYYGVLACVAALLCTVAATIFSCMKELKEQAAELMRPPAPKQGKRVFLEYIPFLWKRLNFTWKSTVRNLMRYKKRFFMTIFGIGGCMGLMLVGFGLKDSISSIVPLQYEDIQLYDGNVILQSDVTMQEKQEVYEALEKNSQVVATAEDLLQKITIEHDGVSKEVYLNVPENVEKFSDFVVLQDRTTKEKYQLTDKGAVLTEKMAKELGVSAGDTVTIKEENEKERTVKISQICENYMSHYLYMTPAVYKAAYGKEPEYNSIYYRTEGRTTKEAESVGEAALKLDGALSVSYTTELRQQVDDMLQSLDIVIVVLIISAGMLAFVVLYNLNNINITERKRELATLKVLGFYDKEVTEYVYRENILLTLIGSVFGMLLGKILHRFIIVTVEIDSVMFGRNINTISFVYAFLLTVVFSLFVNGVMYFKLKKINMVESLKSVE</sequence>
<dbReference type="GeneID" id="77334745"/>
<feature type="compositionally biased region" description="Basic and acidic residues" evidence="7">
    <location>
        <begin position="319"/>
        <end position="332"/>
    </location>
</feature>
<feature type="transmembrane region" description="Helical" evidence="8">
    <location>
        <begin position="761"/>
        <end position="781"/>
    </location>
</feature>
<dbReference type="PROSITE" id="PS51257">
    <property type="entry name" value="PROKAR_LIPOPROTEIN"/>
    <property type="match status" value="1"/>
</dbReference>